<sequence length="305" mass="33780" precursor="true">MKLLIPVIVAVSLAATSQAKAPPNRAAPPTWSRDVLDAFFDDVRDHLVGERPAPASSTNTQLEVTPATDGEQSAGGFAWSKRLSAETLSQEIKRVANSLRTPLSNPSRFKSGGFQECRQGFAQLAVLFGILAEHDKKPRWQTEAAGLRTAFAKTAANCKVANDQSYRDATLRKQDLDGLLRGEKPMVEAEELQHWSELADRELVMRWMEASFEKVGPMLANEKAFSRESDKLHHETQLLSALGEIIQREDYDYWDDDSFLEYARALQTSASEVSEAAGSGDYQRARTAAGRIGQSCSQCHEDYRG</sequence>
<name>A0A517MT81_9BACT</name>
<dbReference type="PRINTS" id="PR00608">
    <property type="entry name" value="CYTCHROMECII"/>
</dbReference>
<evidence type="ECO:0000313" key="3">
    <source>
        <dbReference type="EMBL" id="QDS98085.1"/>
    </source>
</evidence>
<dbReference type="Pfam" id="PF01322">
    <property type="entry name" value="Cytochrom_C_2"/>
    <property type="match status" value="1"/>
</dbReference>
<dbReference type="InterPro" id="IPR015984">
    <property type="entry name" value="Cyt_c_prime_subgr"/>
</dbReference>
<dbReference type="InterPro" id="IPR002321">
    <property type="entry name" value="Cyt_c_II"/>
</dbReference>
<evidence type="ECO:0000313" key="4">
    <source>
        <dbReference type="Proteomes" id="UP000319852"/>
    </source>
</evidence>
<dbReference type="RefSeq" id="WP_145058994.1">
    <property type="nucleotide sequence ID" value="NZ_CP036263.1"/>
</dbReference>
<keyword evidence="4" id="KW-1185">Reference proteome</keyword>
<keyword evidence="2" id="KW-0732">Signal</keyword>
<dbReference type="GO" id="GO:0009055">
    <property type="term" value="F:electron transfer activity"/>
    <property type="evidence" value="ECO:0007669"/>
    <property type="project" value="InterPro"/>
</dbReference>
<dbReference type="GO" id="GO:0005506">
    <property type="term" value="F:iron ion binding"/>
    <property type="evidence" value="ECO:0007669"/>
    <property type="project" value="InterPro"/>
</dbReference>
<gene>
    <name evidence="3" type="ORF">HG15A2_13570</name>
</gene>
<dbReference type="Gene3D" id="1.20.120.10">
    <property type="entry name" value="Cytochrome c/b562"/>
    <property type="match status" value="1"/>
</dbReference>
<evidence type="ECO:0000256" key="1">
    <source>
        <dbReference type="SAM" id="MobiDB-lite"/>
    </source>
</evidence>
<dbReference type="GO" id="GO:0022900">
    <property type="term" value="P:electron transport chain"/>
    <property type="evidence" value="ECO:0007669"/>
    <property type="project" value="InterPro"/>
</dbReference>
<dbReference type="AlphaFoldDB" id="A0A517MT81"/>
<dbReference type="PROSITE" id="PS51009">
    <property type="entry name" value="CYTCII"/>
    <property type="match status" value="1"/>
</dbReference>
<evidence type="ECO:0000256" key="2">
    <source>
        <dbReference type="SAM" id="SignalP"/>
    </source>
</evidence>
<dbReference type="SUPFAM" id="SSF47175">
    <property type="entry name" value="Cytochromes"/>
    <property type="match status" value="1"/>
</dbReference>
<dbReference type="InterPro" id="IPR010980">
    <property type="entry name" value="Cyt_c/b562"/>
</dbReference>
<feature type="region of interest" description="Disordered" evidence="1">
    <location>
        <begin position="49"/>
        <end position="73"/>
    </location>
</feature>
<feature type="signal peptide" evidence="2">
    <location>
        <begin position="1"/>
        <end position="21"/>
    </location>
</feature>
<dbReference type="EMBL" id="CP036263">
    <property type="protein sequence ID" value="QDS98085.1"/>
    <property type="molecule type" value="Genomic_DNA"/>
</dbReference>
<proteinExistence type="predicted"/>
<protein>
    <submittedName>
        <fullName evidence="3">Cytochrome C</fullName>
    </submittedName>
</protein>
<dbReference type="KEGG" id="amob:HG15A2_13570"/>
<organism evidence="3 4">
    <name type="scientific">Adhaeretor mobilis</name>
    <dbReference type="NCBI Taxonomy" id="1930276"/>
    <lineage>
        <taxon>Bacteria</taxon>
        <taxon>Pseudomonadati</taxon>
        <taxon>Planctomycetota</taxon>
        <taxon>Planctomycetia</taxon>
        <taxon>Pirellulales</taxon>
        <taxon>Lacipirellulaceae</taxon>
        <taxon>Adhaeretor</taxon>
    </lineage>
</organism>
<dbReference type="OrthoDB" id="290618at2"/>
<dbReference type="GO" id="GO:0020037">
    <property type="term" value="F:heme binding"/>
    <property type="evidence" value="ECO:0007669"/>
    <property type="project" value="InterPro"/>
</dbReference>
<dbReference type="Proteomes" id="UP000319852">
    <property type="component" value="Chromosome"/>
</dbReference>
<reference evidence="3 4" key="1">
    <citation type="submission" date="2019-02" db="EMBL/GenBank/DDBJ databases">
        <title>Deep-cultivation of Planctomycetes and their phenomic and genomic characterization uncovers novel biology.</title>
        <authorList>
            <person name="Wiegand S."/>
            <person name="Jogler M."/>
            <person name="Boedeker C."/>
            <person name="Pinto D."/>
            <person name="Vollmers J."/>
            <person name="Rivas-Marin E."/>
            <person name="Kohn T."/>
            <person name="Peeters S.H."/>
            <person name="Heuer A."/>
            <person name="Rast P."/>
            <person name="Oberbeckmann S."/>
            <person name="Bunk B."/>
            <person name="Jeske O."/>
            <person name="Meyerdierks A."/>
            <person name="Storesund J.E."/>
            <person name="Kallscheuer N."/>
            <person name="Luecker S."/>
            <person name="Lage O.M."/>
            <person name="Pohl T."/>
            <person name="Merkel B.J."/>
            <person name="Hornburger P."/>
            <person name="Mueller R.-W."/>
            <person name="Bruemmer F."/>
            <person name="Labrenz M."/>
            <person name="Spormann A.M."/>
            <person name="Op den Camp H."/>
            <person name="Overmann J."/>
            <person name="Amann R."/>
            <person name="Jetten M.S.M."/>
            <person name="Mascher T."/>
            <person name="Medema M.H."/>
            <person name="Devos D.P."/>
            <person name="Kaster A.-K."/>
            <person name="Ovreas L."/>
            <person name="Rohde M."/>
            <person name="Galperin M.Y."/>
            <person name="Jogler C."/>
        </authorList>
    </citation>
    <scope>NUCLEOTIDE SEQUENCE [LARGE SCALE GENOMIC DNA]</scope>
    <source>
        <strain evidence="3 4">HG15A2</strain>
    </source>
</reference>
<feature type="chain" id="PRO_5022118691" evidence="2">
    <location>
        <begin position="22"/>
        <end position="305"/>
    </location>
</feature>
<accession>A0A517MT81</accession>